<dbReference type="STRING" id="1193682.BJP25_08605"/>
<feature type="domain" description="Aerobactin siderophore biosynthesis IucA/IucC N-terminal" evidence="3">
    <location>
        <begin position="130"/>
        <end position="373"/>
    </location>
</feature>
<keyword evidence="6" id="KW-1185">Reference proteome</keyword>
<dbReference type="PANTHER" id="PTHR34384:SF6">
    <property type="entry name" value="STAPHYLOFERRIN B SYNTHASE"/>
    <property type="match status" value="1"/>
</dbReference>
<feature type="domain" description="Aerobactin siderophore biosynthesis IucA/IucC-like C-terminal" evidence="4">
    <location>
        <begin position="397"/>
        <end position="554"/>
    </location>
</feature>
<dbReference type="Proteomes" id="UP000186040">
    <property type="component" value="Unassembled WGS sequence"/>
</dbReference>
<reference evidence="5 6" key="1">
    <citation type="submission" date="2016-10" db="EMBL/GenBank/DDBJ databases">
        <title>The Draft Genome Sequence of Actinokineospora bangkokensis 44EHWT reveals the biosynthetic pathway of antifungal compounds Thailandins with unusual extender unit butylmalonyl-CoA.</title>
        <authorList>
            <person name="Greule A."/>
            <person name="Intra B."/>
            <person name="Flemming S."/>
            <person name="Rommel M.G."/>
            <person name="Panbangred W."/>
            <person name="Bechthold A."/>
        </authorList>
    </citation>
    <scope>NUCLEOTIDE SEQUENCE [LARGE SCALE GENOMIC DNA]</scope>
    <source>
        <strain evidence="5 6">44EHW</strain>
    </source>
</reference>
<comment type="similarity">
    <text evidence="2">Belongs to the IucA/IucC family.</text>
</comment>
<dbReference type="Pfam" id="PF06276">
    <property type="entry name" value="FhuF"/>
    <property type="match status" value="1"/>
</dbReference>
<evidence type="ECO:0000313" key="6">
    <source>
        <dbReference type="Proteomes" id="UP000186040"/>
    </source>
</evidence>
<dbReference type="Gene3D" id="3.30.310.280">
    <property type="match status" value="1"/>
</dbReference>
<accession>A0A1Q9LSM8</accession>
<dbReference type="Gene3D" id="1.10.510.40">
    <property type="match status" value="1"/>
</dbReference>
<organism evidence="5 6">
    <name type="scientific">Actinokineospora bangkokensis</name>
    <dbReference type="NCBI Taxonomy" id="1193682"/>
    <lineage>
        <taxon>Bacteria</taxon>
        <taxon>Bacillati</taxon>
        <taxon>Actinomycetota</taxon>
        <taxon>Actinomycetes</taxon>
        <taxon>Pseudonocardiales</taxon>
        <taxon>Pseudonocardiaceae</taxon>
        <taxon>Actinokineospora</taxon>
    </lineage>
</organism>
<dbReference type="EMBL" id="MKQR01000005">
    <property type="protein sequence ID" value="OLR95010.1"/>
    <property type="molecule type" value="Genomic_DNA"/>
</dbReference>
<comment type="caution">
    <text evidence="5">The sequence shown here is derived from an EMBL/GenBank/DDBJ whole genome shotgun (WGS) entry which is preliminary data.</text>
</comment>
<dbReference type="PANTHER" id="PTHR34384">
    <property type="entry name" value="L-2,3-DIAMINOPROPANOATE--CITRATE LIGASE"/>
    <property type="match status" value="1"/>
</dbReference>
<evidence type="ECO:0000256" key="1">
    <source>
        <dbReference type="ARBA" id="ARBA00004924"/>
    </source>
</evidence>
<evidence type="ECO:0000313" key="5">
    <source>
        <dbReference type="EMBL" id="OLR95010.1"/>
    </source>
</evidence>
<dbReference type="Gene3D" id="6.10.250.3370">
    <property type="match status" value="1"/>
</dbReference>
<gene>
    <name evidence="5" type="ORF">BJP25_08605</name>
</gene>
<name>A0A1Q9LSM8_9PSEU</name>
<dbReference type="GO" id="GO:0016881">
    <property type="term" value="F:acid-amino acid ligase activity"/>
    <property type="evidence" value="ECO:0007669"/>
    <property type="project" value="UniProtKB-ARBA"/>
</dbReference>
<evidence type="ECO:0000259" key="4">
    <source>
        <dbReference type="Pfam" id="PF06276"/>
    </source>
</evidence>
<dbReference type="InterPro" id="IPR022770">
    <property type="entry name" value="IucA/IucC-like_C"/>
</dbReference>
<dbReference type="InterPro" id="IPR037455">
    <property type="entry name" value="LucA/IucC-like"/>
</dbReference>
<sequence>MTAWREAGSLVTHKALGELSYEGLLRPEPDGDPDDRGHRPWRLELSSGAVYRFHARRGAFESWSVRPGSATRDGHPADDPRALVVDARAELGLTGLRLADVLSELTATVANEAARLDRAPNAAELVLLDYDSADGHLTGHPRIVLNKGRVGFSAADRDRYAPESGRDFALPWLAVHRDHASFRSVEGLSARQLLTEELGEELLERFRAKVPDPDDYVLVPVHPWQLDEVIGVLYAGEIATGAVVPVGESTDRYRPHQTVRTLANATDPVRRDVKTAVSVRNTLVYRGLASAATLAAPQVTTWLRAVHDADPLLRDDYRFDLLGEVASVSVRHPLFGAVDELPYRFHETLGALWREPVRTRLAPGERALSFAALPYRGPDGQSVIAHLIGTSGLSTDEWTGRVLDLLLTPLLHWLLEHGVGFCPHGQNLILVTDDHGVPLRVAIKDFAQGVDLLDEHLPAYDLLGAEASADMLRWPAHLLAQSLFSSVFAGQLRFLAEVLLDDLDHPRARLWARVREVVGRYRDAHPASAARFDACGLFAADVERVCLNREHLAGEGFDKVDRDDEFDVRSGRVPNPLAGPDPGGAW</sequence>
<dbReference type="Pfam" id="PF04183">
    <property type="entry name" value="IucA_IucC"/>
    <property type="match status" value="1"/>
</dbReference>
<evidence type="ECO:0000256" key="2">
    <source>
        <dbReference type="ARBA" id="ARBA00007832"/>
    </source>
</evidence>
<dbReference type="InterPro" id="IPR007310">
    <property type="entry name" value="Aerobactin_biosyn_IucA/IucC_N"/>
</dbReference>
<dbReference type="GO" id="GO:0019290">
    <property type="term" value="P:siderophore biosynthetic process"/>
    <property type="evidence" value="ECO:0007669"/>
    <property type="project" value="InterPro"/>
</dbReference>
<dbReference type="RefSeq" id="WP_075973243.1">
    <property type="nucleotide sequence ID" value="NZ_MKQR01000005.1"/>
</dbReference>
<dbReference type="AlphaFoldDB" id="A0A1Q9LSM8"/>
<evidence type="ECO:0000259" key="3">
    <source>
        <dbReference type="Pfam" id="PF04183"/>
    </source>
</evidence>
<proteinExistence type="inferred from homology"/>
<comment type="pathway">
    <text evidence="1">Siderophore biosynthesis.</text>
</comment>
<protein>
    <submittedName>
        <fullName evidence="5">IucA/IucC family protein</fullName>
    </submittedName>
</protein>
<dbReference type="OrthoDB" id="495728at2"/>